<dbReference type="AlphaFoldDB" id="A0A0N1IJR1"/>
<dbReference type="Pfam" id="PF10163">
    <property type="entry name" value="EnY2"/>
    <property type="match status" value="1"/>
</dbReference>
<dbReference type="Proteomes" id="UP000038009">
    <property type="component" value="Unassembled WGS sequence"/>
</dbReference>
<dbReference type="GO" id="GO:0000124">
    <property type="term" value="C:SAGA complex"/>
    <property type="evidence" value="ECO:0007669"/>
    <property type="project" value="InterPro"/>
</dbReference>
<name>A0A0N1IJR1_LEPSE</name>
<gene>
    <name evidence="1" type="ORF">ABL78_5552</name>
</gene>
<evidence type="ECO:0000313" key="1">
    <source>
        <dbReference type="EMBL" id="KPI85371.1"/>
    </source>
</evidence>
<dbReference type="VEuPathDB" id="TriTrypDB:Lsey_0191_0030"/>
<dbReference type="InterPro" id="IPR038212">
    <property type="entry name" value="TF_EnY2_sf"/>
</dbReference>
<dbReference type="GO" id="GO:0003713">
    <property type="term" value="F:transcription coactivator activity"/>
    <property type="evidence" value="ECO:0007669"/>
    <property type="project" value="InterPro"/>
</dbReference>
<comment type="caution">
    <text evidence="1">The sequence shown here is derived from an EMBL/GenBank/DDBJ whole genome shotgun (WGS) entry which is preliminary data.</text>
</comment>
<reference evidence="1 2" key="1">
    <citation type="journal article" date="2015" name="PLoS Pathog.">
        <title>Leptomonas seymouri: Adaptations to the Dixenous Life Cycle Analyzed by Genome Sequencing, Transcriptome Profiling and Co-infection with Leishmania donovani.</title>
        <authorList>
            <person name="Kraeva N."/>
            <person name="Butenko A."/>
            <person name="Hlavacova J."/>
            <person name="Kostygov A."/>
            <person name="Myskova J."/>
            <person name="Grybchuk D."/>
            <person name="Lestinova T."/>
            <person name="Votypka J."/>
            <person name="Volf P."/>
            <person name="Opperdoes F."/>
            <person name="Flegontov P."/>
            <person name="Lukes J."/>
            <person name="Yurchenko V."/>
        </authorList>
    </citation>
    <scope>NUCLEOTIDE SEQUENCE [LARGE SCALE GENOMIC DNA]</scope>
    <source>
        <strain evidence="1 2">ATCC 30220</strain>
    </source>
</reference>
<accession>A0A0N1IJR1</accession>
<dbReference type="Gene3D" id="1.10.246.140">
    <property type="match status" value="1"/>
</dbReference>
<organism evidence="1 2">
    <name type="scientific">Leptomonas seymouri</name>
    <dbReference type="NCBI Taxonomy" id="5684"/>
    <lineage>
        <taxon>Eukaryota</taxon>
        <taxon>Discoba</taxon>
        <taxon>Euglenozoa</taxon>
        <taxon>Kinetoplastea</taxon>
        <taxon>Metakinetoplastina</taxon>
        <taxon>Trypanosomatida</taxon>
        <taxon>Trypanosomatidae</taxon>
        <taxon>Leishmaniinae</taxon>
        <taxon>Leptomonas</taxon>
    </lineage>
</organism>
<dbReference type="OMA" id="HVAYEAM"/>
<dbReference type="InterPro" id="IPR018783">
    <property type="entry name" value="TF_ENY2"/>
</dbReference>
<dbReference type="EMBL" id="LJSK01000191">
    <property type="protein sequence ID" value="KPI85371.1"/>
    <property type="molecule type" value="Genomic_DNA"/>
</dbReference>
<sequence length="97" mass="10578">MSVTSSSGHVAYEAMTNAQKAELSAYLHDQLTSGSSGSQWQSHMRLLIKESMVRRATSGESMDAGEVLEEVLPQVRAAIPDDVRQGLFRRVTAQLNA</sequence>
<keyword evidence="2" id="KW-1185">Reference proteome</keyword>
<dbReference type="GO" id="GO:0006406">
    <property type="term" value="P:mRNA export from nucleus"/>
    <property type="evidence" value="ECO:0007669"/>
    <property type="project" value="InterPro"/>
</dbReference>
<evidence type="ECO:0000313" key="2">
    <source>
        <dbReference type="Proteomes" id="UP000038009"/>
    </source>
</evidence>
<proteinExistence type="predicted"/>
<evidence type="ECO:0008006" key="3">
    <source>
        <dbReference type="Google" id="ProtNLM"/>
    </source>
</evidence>
<protein>
    <recommendedName>
        <fullName evidence="3">Transcription and mRNA export factor ENY2</fullName>
    </recommendedName>
</protein>
<dbReference type="GO" id="GO:0005643">
    <property type="term" value="C:nuclear pore"/>
    <property type="evidence" value="ECO:0007669"/>
    <property type="project" value="InterPro"/>
</dbReference>
<dbReference type="OrthoDB" id="6221744at2759"/>